<evidence type="ECO:0000256" key="2">
    <source>
        <dbReference type="RuleBase" id="RU362116"/>
    </source>
</evidence>
<gene>
    <name evidence="6" type="primary">flgG</name>
    <name evidence="6" type="ORF">JW646_03575</name>
</gene>
<keyword evidence="6" id="KW-0282">Flagellum</keyword>
<feature type="domain" description="Flagellar hook protein FlgE/F/G-like D1" evidence="5">
    <location>
        <begin position="91"/>
        <end position="160"/>
    </location>
</feature>
<dbReference type="GO" id="GO:0071978">
    <property type="term" value="P:bacterial-type flagellum-dependent swarming motility"/>
    <property type="evidence" value="ECO:0007669"/>
    <property type="project" value="TreeGrafter"/>
</dbReference>
<evidence type="ECO:0000313" key="7">
    <source>
        <dbReference type="Proteomes" id="UP001198983"/>
    </source>
</evidence>
<name>A0AAX2ZJ88_9FIRM</name>
<sequence>MYNILRASTSGMIANQEKINIASNNIVNSQTTGYKKLDVGFLDLYTKSLESNYNPHSSNGSLTGTGTKIAQATRNMVQGPLKNTGIDTNLAIDGEGYFCLIRPDGTHCLTRNGDFSLDANGTLVDANGNRVDITYTNGYNRGNVDLSDGKLNINKEGQIYLDDKMVGRINLYVTEGTNDLISVGDSLFALKEGADMYAYNEADIRQGHVEMSNVNLSSEMTDLITVQRAFQFNSKGIQAVDEMWSMINNLQSR</sequence>
<keyword evidence="2" id="KW-0975">Bacterial flagellum</keyword>
<dbReference type="GO" id="GO:0009425">
    <property type="term" value="C:bacterial-type flagellum basal body"/>
    <property type="evidence" value="ECO:0007669"/>
    <property type="project" value="UniProtKB-SubCell"/>
</dbReference>
<dbReference type="Proteomes" id="UP001198983">
    <property type="component" value="Chromosome"/>
</dbReference>
<accession>A0AAX2ZJ88</accession>
<evidence type="ECO:0000259" key="3">
    <source>
        <dbReference type="Pfam" id="PF00460"/>
    </source>
</evidence>
<feature type="domain" description="Flagellar basal-body/hook protein C-terminal" evidence="4">
    <location>
        <begin position="205"/>
        <end position="250"/>
    </location>
</feature>
<evidence type="ECO:0000256" key="1">
    <source>
        <dbReference type="ARBA" id="ARBA00009677"/>
    </source>
</evidence>
<keyword evidence="6" id="KW-0969">Cilium</keyword>
<keyword evidence="6" id="KW-0966">Cell projection</keyword>
<dbReference type="InterPro" id="IPR010930">
    <property type="entry name" value="Flg_bb/hook_C_dom"/>
</dbReference>
<proteinExistence type="inferred from homology"/>
<dbReference type="Pfam" id="PF00460">
    <property type="entry name" value="Flg_bb_rod"/>
    <property type="match status" value="1"/>
</dbReference>
<dbReference type="PANTHER" id="PTHR30435">
    <property type="entry name" value="FLAGELLAR PROTEIN"/>
    <property type="match status" value="1"/>
</dbReference>
<dbReference type="SUPFAM" id="SSF117143">
    <property type="entry name" value="Flagellar hook protein flgE"/>
    <property type="match status" value="1"/>
</dbReference>
<organism evidence="6 7">
    <name type="scientific">Terrisporobacter hibernicus</name>
    <dbReference type="NCBI Taxonomy" id="2813371"/>
    <lineage>
        <taxon>Bacteria</taxon>
        <taxon>Bacillati</taxon>
        <taxon>Bacillota</taxon>
        <taxon>Clostridia</taxon>
        <taxon>Peptostreptococcales</taxon>
        <taxon>Peptostreptococcaceae</taxon>
        <taxon>Terrisporobacter</taxon>
    </lineage>
</organism>
<comment type="similarity">
    <text evidence="1 2">Belongs to the flagella basal body rod proteins family.</text>
</comment>
<evidence type="ECO:0000259" key="5">
    <source>
        <dbReference type="Pfam" id="PF22692"/>
    </source>
</evidence>
<keyword evidence="7" id="KW-1185">Reference proteome</keyword>
<reference evidence="6 7" key="1">
    <citation type="journal article" date="2023" name="Int. J. Syst. Evol. Microbiol.">
        <title>Terrisporobacter hibernicus sp. nov., isolated from bovine faeces in Northern Ireland.</title>
        <authorList>
            <person name="Mitchell M."/>
            <person name="Nguyen S.V."/>
            <person name="Connor M."/>
            <person name="Fairley D.J."/>
            <person name="Donoghue O."/>
            <person name="Marshall H."/>
            <person name="Koolman L."/>
            <person name="McMullan G."/>
            <person name="Schaffer K.E."/>
            <person name="McGrath J.W."/>
            <person name="Fanning S."/>
        </authorList>
    </citation>
    <scope>NUCLEOTIDE SEQUENCE [LARGE SCALE GENOMIC DNA]</scope>
    <source>
        <strain evidence="6 7">MCA3</strain>
    </source>
</reference>
<dbReference type="PANTHER" id="PTHR30435:SF19">
    <property type="entry name" value="FLAGELLAR BASAL-BODY ROD PROTEIN FLGG"/>
    <property type="match status" value="1"/>
</dbReference>
<dbReference type="RefSeq" id="WP_074918550.1">
    <property type="nucleotide sequence ID" value="NZ_CP081135.1"/>
</dbReference>
<dbReference type="Pfam" id="PF06429">
    <property type="entry name" value="Flg_bbr_C"/>
    <property type="match status" value="1"/>
</dbReference>
<dbReference type="KEGG" id="tem:JW646_03575"/>
<dbReference type="InterPro" id="IPR020013">
    <property type="entry name" value="Flagellar_FlgE/F/G"/>
</dbReference>
<dbReference type="AlphaFoldDB" id="A0AAX2ZJ88"/>
<dbReference type="InterPro" id="IPR037925">
    <property type="entry name" value="FlgE/F/G-like"/>
</dbReference>
<dbReference type="Pfam" id="PF22692">
    <property type="entry name" value="LlgE_F_G_D1"/>
    <property type="match status" value="1"/>
</dbReference>
<comment type="subcellular location">
    <subcellularLocation>
        <location evidence="2">Bacterial flagellum basal body</location>
    </subcellularLocation>
</comment>
<dbReference type="EMBL" id="CP081135">
    <property type="protein sequence ID" value="UEL48545.1"/>
    <property type="molecule type" value="Genomic_DNA"/>
</dbReference>
<evidence type="ECO:0000259" key="4">
    <source>
        <dbReference type="Pfam" id="PF06429"/>
    </source>
</evidence>
<dbReference type="InterPro" id="IPR053967">
    <property type="entry name" value="LlgE_F_G-like_D1"/>
</dbReference>
<feature type="domain" description="Flagellar basal body rod protein N-terminal" evidence="3">
    <location>
        <begin position="5"/>
        <end position="35"/>
    </location>
</feature>
<dbReference type="NCBIfam" id="TIGR03506">
    <property type="entry name" value="FlgEFG_subfam"/>
    <property type="match status" value="1"/>
</dbReference>
<evidence type="ECO:0000313" key="6">
    <source>
        <dbReference type="EMBL" id="UEL48545.1"/>
    </source>
</evidence>
<dbReference type="InterPro" id="IPR001444">
    <property type="entry name" value="Flag_bb_rod_N"/>
</dbReference>
<protein>
    <submittedName>
        <fullName evidence="6">Flagellar basal body rod protein FlgG</fullName>
    </submittedName>
</protein>